<evidence type="ECO:0000256" key="5">
    <source>
        <dbReference type="ARBA" id="ARBA00022729"/>
    </source>
</evidence>
<keyword evidence="10" id="KW-0812">Transmembrane</keyword>
<dbReference type="VEuPathDB" id="TriTrypDB:Tb1125.Tb11.1490"/>
<evidence type="ECO:0000256" key="2">
    <source>
        <dbReference type="ARBA" id="ARBA00004609"/>
    </source>
</evidence>
<name>M4SU62_9TRYP</name>
<dbReference type="EMBL" id="KC612437">
    <property type="protein sequence ID" value="AGH59868.1"/>
    <property type="molecule type" value="Genomic_DNA"/>
</dbReference>
<keyword evidence="4" id="KW-0336">GPI-anchor</keyword>
<dbReference type="VEuPathDB" id="TriTrypDB:Tb10.v4.0139"/>
<protein>
    <submittedName>
        <fullName evidence="13">Variant surface glycoprotein 676</fullName>
    </submittedName>
</protein>
<feature type="domain" description="Trypanosome variant surface glycoprotein B-type N-terminal" evidence="12">
    <location>
        <begin position="125"/>
        <end position="374"/>
    </location>
</feature>
<keyword evidence="10" id="KW-1133">Transmembrane helix</keyword>
<dbReference type="Pfam" id="PF10659">
    <property type="entry name" value="Trypan_glycop_C"/>
    <property type="match status" value="1"/>
</dbReference>
<evidence type="ECO:0000259" key="12">
    <source>
        <dbReference type="Pfam" id="PF13206"/>
    </source>
</evidence>
<evidence type="ECO:0000313" key="13">
    <source>
        <dbReference type="EMBL" id="AGH59868.1"/>
    </source>
</evidence>
<feature type="region of interest" description="Disordered" evidence="9">
    <location>
        <begin position="1"/>
        <end position="37"/>
    </location>
</feature>
<dbReference type="VEuPathDB" id="TriTrypDB:Tbg972.8.4130"/>
<dbReference type="AlphaFoldDB" id="M4SU62"/>
<evidence type="ECO:0000256" key="4">
    <source>
        <dbReference type="ARBA" id="ARBA00022622"/>
    </source>
</evidence>
<organism evidence="13">
    <name type="scientific">Trypanosoma brucei</name>
    <dbReference type="NCBI Taxonomy" id="5691"/>
    <lineage>
        <taxon>Eukaryota</taxon>
        <taxon>Discoba</taxon>
        <taxon>Euglenozoa</taxon>
        <taxon>Kinetoplastea</taxon>
        <taxon>Metakinetoplastina</taxon>
        <taxon>Trypanosomatida</taxon>
        <taxon>Trypanosomatidae</taxon>
        <taxon>Trypanosoma</taxon>
    </lineage>
</organism>
<evidence type="ECO:0000256" key="8">
    <source>
        <dbReference type="ARBA" id="ARBA00023288"/>
    </source>
</evidence>
<dbReference type="GO" id="GO:0098552">
    <property type="term" value="C:side of membrane"/>
    <property type="evidence" value="ECO:0007669"/>
    <property type="project" value="UniProtKB-KW"/>
</dbReference>
<dbReference type="InterPro" id="IPR019609">
    <property type="entry name" value="Variant_surf_glycoprt_trypan_C"/>
</dbReference>
<keyword evidence="6 10" id="KW-0472">Membrane</keyword>
<evidence type="ECO:0000256" key="7">
    <source>
        <dbReference type="ARBA" id="ARBA00023180"/>
    </source>
</evidence>
<evidence type="ECO:0000256" key="6">
    <source>
        <dbReference type="ARBA" id="ARBA00023136"/>
    </source>
</evidence>
<dbReference type="VEuPathDB" id="TriTrypDB:Tb427_000280400"/>
<keyword evidence="8" id="KW-0449">Lipoprotein</keyword>
<feature type="domain" description="Trypanosome variant surface glycoprotein C-terminal" evidence="11">
    <location>
        <begin position="428"/>
        <end position="523"/>
    </location>
</feature>
<evidence type="ECO:0000259" key="11">
    <source>
        <dbReference type="Pfam" id="PF10659"/>
    </source>
</evidence>
<sequence length="550" mass="58967">MTSPDEQGEKLEQGGDDTTAEEKGVTDTEEVETNGNAAVRQKASKSITGLILVFILQPKAEATAGEELENAPAFSALCNVIRQCQKGFTAPAVELTTGAEAAYNGILAAEHLASTNNSYVLEKIAAEANGLTKDLKPFPLTSFGITARKLINETAEKAKETRNALDAAAKAAQADATAANKLLAAAITGNGELRDDEDDGSGYFTAATATTMFGTGANQNENCGGTGTIGKNLGITVINDLFCICVRGQTGGKKVCHADATDKASASHNFDNSAAHNKAAYAALMAKCPKRVSPVTPASLEAAIAGYNSQIETLVHTINANGAAAGFIVGYAHTGATGCSGSNSQVCINYKKLLDKKEAAAIPWQVKIGQAIEKRPSSAVVQEIKAWTQTLAHMNLTVWQIYFSALSQAATQGDHSPKFLDKKKFEECKEHKPKKKCEEKGCKWEGTSDTEGVCEAKLEQQPNKETAEGAAGEQKKEEKCKGKLEPECTKVPECKWEGKGCKDFSFYLIKQFPIISSVFISLLGVLAFLRIFPQMYEIYELLKIWYFDRI</sequence>
<reference evidence="13" key="1">
    <citation type="submission" date="2013-02" db="EMBL/GenBank/DDBJ databases">
        <authorList>
            <person name="Cross G.A.M."/>
            <person name="Kim H.-S."/>
            <person name="Wickstead B."/>
        </authorList>
    </citation>
    <scope>NUCLEOTIDE SEQUENCE</scope>
    <source>
        <strain evidence="13">Lister 427</strain>
    </source>
</reference>
<evidence type="ECO:0000256" key="10">
    <source>
        <dbReference type="SAM" id="Phobius"/>
    </source>
</evidence>
<dbReference type="Pfam" id="PF13206">
    <property type="entry name" value="VSG_B"/>
    <property type="match status" value="1"/>
</dbReference>
<comment type="function">
    <text evidence="1">VSG forms a coat on the surface of the parasite. The trypanosome evades the immune response of the host by expressing a series of antigenically distinct VSGs from an estimated 1000 VSG genes.</text>
</comment>
<keyword evidence="7" id="KW-0325">Glycoprotein</keyword>
<proteinExistence type="predicted"/>
<keyword evidence="3" id="KW-1003">Cell membrane</keyword>
<evidence type="ECO:0000256" key="1">
    <source>
        <dbReference type="ARBA" id="ARBA00002523"/>
    </source>
</evidence>
<comment type="subcellular location">
    <subcellularLocation>
        <location evidence="2">Cell membrane</location>
        <topology evidence="2">Lipid-anchor</topology>
        <topology evidence="2">GPI-anchor</topology>
    </subcellularLocation>
</comment>
<keyword evidence="5" id="KW-0732">Signal</keyword>
<dbReference type="InterPro" id="IPR025932">
    <property type="entry name" value="Trypano_VSG_B_N_dom"/>
</dbReference>
<evidence type="ECO:0000256" key="3">
    <source>
        <dbReference type="ARBA" id="ARBA00022475"/>
    </source>
</evidence>
<evidence type="ECO:0000256" key="9">
    <source>
        <dbReference type="SAM" id="MobiDB-lite"/>
    </source>
</evidence>
<accession>M4SU62</accession>
<feature type="transmembrane region" description="Helical" evidence="10">
    <location>
        <begin position="512"/>
        <end position="532"/>
    </location>
</feature>
<dbReference type="GO" id="GO:0005886">
    <property type="term" value="C:plasma membrane"/>
    <property type="evidence" value="ECO:0007669"/>
    <property type="project" value="UniProtKB-SubCell"/>
</dbReference>
<reference evidence="13" key="2">
    <citation type="journal article" date="2014" name="Mol. Biochem. Parasitol.">
        <title>Capturing the variant surface glycoprotein repertoire (the VSGnome) of Trypanosoma brucei Lister 427.</title>
        <authorList>
            <person name="Cross G.A."/>
            <person name="Kim H.S."/>
            <person name="Wickstead B."/>
        </authorList>
    </citation>
    <scope>NUCLEOTIDE SEQUENCE</scope>
    <source>
        <strain evidence="13">Lister 427</strain>
    </source>
</reference>
<dbReference type="Gene3D" id="3.30.1680.40">
    <property type="match status" value="1"/>
</dbReference>